<reference evidence="2" key="1">
    <citation type="submission" date="2019-01" db="EMBL/GenBank/DDBJ databases">
        <title>Draft genome sequences of three monokaryotic isolates of the white-rot basidiomycete fungus Dichomitus squalens.</title>
        <authorList>
            <consortium name="DOE Joint Genome Institute"/>
            <person name="Lopez S.C."/>
            <person name="Andreopoulos B."/>
            <person name="Pangilinan J."/>
            <person name="Lipzen A."/>
            <person name="Riley R."/>
            <person name="Ahrendt S."/>
            <person name="Ng V."/>
            <person name="Barry K."/>
            <person name="Daum C."/>
            <person name="Grigoriev I.V."/>
            <person name="Hilden K.S."/>
            <person name="Makela M.R."/>
            <person name="de Vries R.P."/>
        </authorList>
    </citation>
    <scope>NUCLEOTIDE SEQUENCE [LARGE SCALE GENOMIC DNA]</scope>
    <source>
        <strain evidence="2">OM18370.1</strain>
    </source>
</reference>
<dbReference type="EMBL" id="ML143531">
    <property type="protein sequence ID" value="TBU22669.1"/>
    <property type="molecule type" value="Genomic_DNA"/>
</dbReference>
<sequence length="79" mass="8455">LFPSNIHVIQDCPVTGGEQALARTTGSDDDHAPTSQKRSLGLIHHGIMRATRLVRAQPPGNWPPVPQARRASLSDVGVP</sequence>
<proteinExistence type="predicted"/>
<name>A0A4Q9M6Z2_9APHY</name>
<feature type="region of interest" description="Disordered" evidence="1">
    <location>
        <begin position="19"/>
        <end position="40"/>
    </location>
</feature>
<evidence type="ECO:0000256" key="1">
    <source>
        <dbReference type="SAM" id="MobiDB-lite"/>
    </source>
</evidence>
<evidence type="ECO:0000313" key="2">
    <source>
        <dbReference type="EMBL" id="TBU22669.1"/>
    </source>
</evidence>
<gene>
    <name evidence="2" type="ORF">BD311DRAFT_608677</name>
</gene>
<feature type="non-terminal residue" evidence="2">
    <location>
        <position position="1"/>
    </location>
</feature>
<dbReference type="Proteomes" id="UP000292957">
    <property type="component" value="Unassembled WGS sequence"/>
</dbReference>
<organism evidence="2">
    <name type="scientific">Dichomitus squalens</name>
    <dbReference type="NCBI Taxonomy" id="114155"/>
    <lineage>
        <taxon>Eukaryota</taxon>
        <taxon>Fungi</taxon>
        <taxon>Dikarya</taxon>
        <taxon>Basidiomycota</taxon>
        <taxon>Agaricomycotina</taxon>
        <taxon>Agaricomycetes</taxon>
        <taxon>Polyporales</taxon>
        <taxon>Polyporaceae</taxon>
        <taxon>Dichomitus</taxon>
    </lineage>
</organism>
<protein>
    <submittedName>
        <fullName evidence="2">Uncharacterized protein</fullName>
    </submittedName>
</protein>
<feature type="region of interest" description="Disordered" evidence="1">
    <location>
        <begin position="55"/>
        <end position="79"/>
    </location>
</feature>
<feature type="non-terminal residue" evidence="2">
    <location>
        <position position="79"/>
    </location>
</feature>
<dbReference type="AlphaFoldDB" id="A0A4Q9M6Z2"/>
<accession>A0A4Q9M6Z2</accession>